<reference evidence="10" key="1">
    <citation type="submission" date="2023-07" db="EMBL/GenBank/DDBJ databases">
        <title>Dyadobacter sp. nov 'subterranea' isolated from contaminted grondwater.</title>
        <authorList>
            <person name="Szabo I."/>
            <person name="Al-Omari J."/>
            <person name="Szerdahelyi S.G."/>
            <person name="Rado J."/>
        </authorList>
    </citation>
    <scope>NUCLEOTIDE SEQUENCE [LARGE SCALE GENOMIC DNA]</scope>
    <source>
        <strain evidence="10">UP-52</strain>
    </source>
</reference>
<dbReference type="InterPro" id="IPR050250">
    <property type="entry name" value="Macrolide_Exporter_MacB"/>
</dbReference>
<evidence type="ECO:0000256" key="5">
    <source>
        <dbReference type="ARBA" id="ARBA00023136"/>
    </source>
</evidence>
<feature type="domain" description="ABC3 transporter permease C-terminal" evidence="7">
    <location>
        <begin position="656"/>
        <end position="769"/>
    </location>
</feature>
<gene>
    <name evidence="9" type="ORF">IEE83_08595</name>
</gene>
<comment type="subcellular location">
    <subcellularLocation>
        <location evidence="1">Cell membrane</location>
        <topology evidence="1">Multi-pass membrane protein</topology>
    </subcellularLocation>
</comment>
<feature type="transmembrane region" description="Helical" evidence="6">
    <location>
        <begin position="349"/>
        <end position="367"/>
    </location>
</feature>
<keyword evidence="3 6" id="KW-0812">Transmembrane</keyword>
<name>A0ABR9W8Z9_9BACT</name>
<feature type="transmembrane region" description="Helical" evidence="6">
    <location>
        <begin position="6"/>
        <end position="24"/>
    </location>
</feature>
<comment type="caution">
    <text evidence="9">The sequence shown here is derived from an EMBL/GenBank/DDBJ whole genome shotgun (WGS) entry which is preliminary data.</text>
</comment>
<organism evidence="9 10">
    <name type="scientific">Dyadobacter subterraneus</name>
    <dbReference type="NCBI Taxonomy" id="2773304"/>
    <lineage>
        <taxon>Bacteria</taxon>
        <taxon>Pseudomonadati</taxon>
        <taxon>Bacteroidota</taxon>
        <taxon>Cytophagia</taxon>
        <taxon>Cytophagales</taxon>
        <taxon>Spirosomataceae</taxon>
        <taxon>Dyadobacter</taxon>
    </lineage>
</organism>
<dbReference type="EMBL" id="JACYGY010000001">
    <property type="protein sequence ID" value="MBE9461938.1"/>
    <property type="molecule type" value="Genomic_DNA"/>
</dbReference>
<feature type="transmembrane region" description="Helical" evidence="6">
    <location>
        <begin position="255"/>
        <end position="277"/>
    </location>
</feature>
<feature type="transmembrane region" description="Helical" evidence="6">
    <location>
        <begin position="653"/>
        <end position="678"/>
    </location>
</feature>
<dbReference type="InterPro" id="IPR025857">
    <property type="entry name" value="MacB_PCD"/>
</dbReference>
<dbReference type="Pfam" id="PF02687">
    <property type="entry name" value="FtsX"/>
    <property type="match status" value="2"/>
</dbReference>
<evidence type="ECO:0000256" key="2">
    <source>
        <dbReference type="ARBA" id="ARBA00022475"/>
    </source>
</evidence>
<dbReference type="Pfam" id="PF12704">
    <property type="entry name" value="MacB_PCD"/>
    <property type="match status" value="1"/>
</dbReference>
<evidence type="ECO:0000313" key="9">
    <source>
        <dbReference type="EMBL" id="MBE9461938.1"/>
    </source>
</evidence>
<keyword evidence="5 6" id="KW-0472">Membrane</keyword>
<keyword evidence="2" id="KW-1003">Cell membrane</keyword>
<evidence type="ECO:0000313" key="10">
    <source>
        <dbReference type="Proteomes" id="UP000634134"/>
    </source>
</evidence>
<feature type="transmembrane region" description="Helical" evidence="6">
    <location>
        <begin position="740"/>
        <end position="759"/>
    </location>
</feature>
<evidence type="ECO:0000256" key="1">
    <source>
        <dbReference type="ARBA" id="ARBA00004651"/>
    </source>
</evidence>
<evidence type="ECO:0000256" key="3">
    <source>
        <dbReference type="ARBA" id="ARBA00022692"/>
    </source>
</evidence>
<feature type="transmembrane region" description="Helical" evidence="6">
    <location>
        <begin position="398"/>
        <end position="417"/>
    </location>
</feature>
<evidence type="ECO:0000256" key="6">
    <source>
        <dbReference type="SAM" id="Phobius"/>
    </source>
</evidence>
<dbReference type="PANTHER" id="PTHR30572">
    <property type="entry name" value="MEMBRANE COMPONENT OF TRANSPORTER-RELATED"/>
    <property type="match status" value="1"/>
</dbReference>
<feature type="transmembrane region" description="Helical" evidence="6">
    <location>
        <begin position="305"/>
        <end position="328"/>
    </location>
</feature>
<accession>A0ABR9W8Z9</accession>
<dbReference type="PANTHER" id="PTHR30572:SF18">
    <property type="entry name" value="ABC-TYPE MACROLIDE FAMILY EXPORT SYSTEM PERMEASE COMPONENT 2"/>
    <property type="match status" value="1"/>
</dbReference>
<dbReference type="RefSeq" id="WP_194120181.1">
    <property type="nucleotide sequence ID" value="NZ_JACYGY010000001.1"/>
</dbReference>
<protein>
    <submittedName>
        <fullName evidence="9">ABC transporter permease</fullName>
    </submittedName>
</protein>
<feature type="transmembrane region" description="Helical" evidence="6">
    <location>
        <begin position="709"/>
        <end position="728"/>
    </location>
</feature>
<keyword evidence="10" id="KW-1185">Reference proteome</keyword>
<evidence type="ECO:0000259" key="7">
    <source>
        <dbReference type="Pfam" id="PF02687"/>
    </source>
</evidence>
<feature type="domain" description="ABC3 transporter permease C-terminal" evidence="7">
    <location>
        <begin position="260"/>
        <end position="374"/>
    </location>
</feature>
<sequence length="776" mass="87103">MNVTCLTFGIAGALMIALYVADELKYDQYHKRKDSLFRITSKYKQEGSEYLSAQTDGNVATTMLQKFPEVERTTRLLSKDDVFLYHNATAFKEGIIYTDSSFTKVFAIDLLAGSQATCLINPSSIIISRKIAKRLFGNGWKKKSVIGQTLSLDGRIPLNITGVFESFPSHSHFESELFASVPTGHRDWMGDKSKVYTYALLATNANVELLKSKLKMHKELSGSGNTELNLQPITKIHLFSNFGDENGYVGNIKNIYSLVFVSLLLLIMTLANFVNLYTAGSFGRLKEIGVRKAIGAVNRQLRYQFLLETAISTLLAILIAVLVVLFFLRDFSAMTSKRFAPESLLDANILSLLFGFFVVIPIIASFYPSLYLSSYKAMDALKGKVKEKHSIFGWRKGLVVLQFSISTIMITLSVVSYHQVSFLNNKSLGFDKENIITLSNPYMLGSIDKIVAFKNHLLTIPGIINASITGYTPAQNRWGSPKVTFPSRDQHDRLAAPANWLTVDEGFIQTMGIQLISGRNFSHVHENDIQSIIINETAARHFTKNAREKDPLALELSIQNERDSVYATYKVIGVVKDFNFGSLHEVVKPVVMKVGYHRFEMALRLSPERSRQEVLRQISMIWKQNNPEIPFQYDTLKDRYDLLHKSDTTSSRVFLVFCILIVIISGFGLFSIVAYSIFNRTKEVGVRKVLGASELGIVLLLSKEFRNPLIASYVLALPAASIIANKWINDFAYKIEISFWLYGITAFVLFIMTGLTLGFQSVRAAAANPIDNLRSD</sequence>
<evidence type="ECO:0000256" key="4">
    <source>
        <dbReference type="ARBA" id="ARBA00022989"/>
    </source>
</evidence>
<proteinExistence type="predicted"/>
<feature type="domain" description="MacB-like periplasmic core" evidence="8">
    <location>
        <begin position="2"/>
        <end position="214"/>
    </location>
</feature>
<dbReference type="Proteomes" id="UP000634134">
    <property type="component" value="Unassembled WGS sequence"/>
</dbReference>
<keyword evidence="4 6" id="KW-1133">Transmembrane helix</keyword>
<dbReference type="InterPro" id="IPR003838">
    <property type="entry name" value="ABC3_permease_C"/>
</dbReference>
<evidence type="ECO:0000259" key="8">
    <source>
        <dbReference type="Pfam" id="PF12704"/>
    </source>
</evidence>